<name>A0A5P9JZE0_9HYPH</name>
<dbReference type="Pfam" id="PF11159">
    <property type="entry name" value="DUF2939"/>
    <property type="match status" value="1"/>
</dbReference>
<evidence type="ECO:0000313" key="3">
    <source>
        <dbReference type="Proteomes" id="UP000325614"/>
    </source>
</evidence>
<evidence type="ECO:0000313" key="2">
    <source>
        <dbReference type="EMBL" id="QFU17098.1"/>
    </source>
</evidence>
<feature type="transmembrane region" description="Helical" evidence="1">
    <location>
        <begin position="50"/>
        <end position="71"/>
    </location>
</feature>
<protein>
    <submittedName>
        <fullName evidence="2">DUF2939 domain-containing protein</fullName>
    </submittedName>
</protein>
<dbReference type="KEGG" id="mico:GDR74_13200"/>
<accession>A0A5P9JZE0</accession>
<dbReference type="Proteomes" id="UP000325614">
    <property type="component" value="Chromosome"/>
</dbReference>
<organism evidence="2 3">
    <name type="scientific">Microvirga thermotolerans</name>
    <dbReference type="NCBI Taxonomy" id="2651334"/>
    <lineage>
        <taxon>Bacteria</taxon>
        <taxon>Pseudomonadati</taxon>
        <taxon>Pseudomonadota</taxon>
        <taxon>Alphaproteobacteria</taxon>
        <taxon>Hyphomicrobiales</taxon>
        <taxon>Methylobacteriaceae</taxon>
        <taxon>Microvirga</taxon>
    </lineage>
</organism>
<keyword evidence="1" id="KW-0812">Transmembrane</keyword>
<dbReference type="AlphaFoldDB" id="A0A5P9JZE0"/>
<dbReference type="EMBL" id="CP045423">
    <property type="protein sequence ID" value="QFU17098.1"/>
    <property type="molecule type" value="Genomic_DNA"/>
</dbReference>
<reference evidence="2 3" key="1">
    <citation type="submission" date="2019-10" db="EMBL/GenBank/DDBJ databases">
        <title>Isolation, Identification of Microvirga thermotolerans HR1, a novel thermophilic bacterium and Comparative Genomics of the genus Microvirga.</title>
        <authorList>
            <person name="Li J."/>
            <person name="Zhang W."/>
            <person name="Lin M."/>
            <person name="Wang J."/>
        </authorList>
    </citation>
    <scope>NUCLEOTIDE SEQUENCE [LARGE SCALE GENOMIC DNA]</scope>
    <source>
        <strain evidence="2 3">HR1</strain>
    </source>
</reference>
<sequence length="242" mass="26712">MGRAASGPPFFLGRPALSLRAAGSHRACEPPHEETGIRANAMIWTLRVTFLLFLAWLIFMVSPFVALYDLARAVEAKDMARVERRINVHALRVSFSRQILGEYLKTPDGQEIGGIEPNAAARAGAAVFDPYIETLVTPQTILDLLAKGWPQHGAKGAAPDLSVMDVGSFDAAALRRAWDLFIASESQGFRSIVMPLPPEKPKDEQFRLTWRLGGTSWRLTGLDLPKALREELIRRMPPPSNS</sequence>
<keyword evidence="1" id="KW-1133">Transmembrane helix</keyword>
<dbReference type="InterPro" id="IPR021330">
    <property type="entry name" value="DUF2939"/>
</dbReference>
<keyword evidence="3" id="KW-1185">Reference proteome</keyword>
<gene>
    <name evidence="2" type="ORF">GDR74_13200</name>
</gene>
<proteinExistence type="predicted"/>
<keyword evidence="1" id="KW-0472">Membrane</keyword>
<evidence type="ECO:0000256" key="1">
    <source>
        <dbReference type="SAM" id="Phobius"/>
    </source>
</evidence>